<sequence length="109" mass="12298">MVFSFFRYLKSFCFKLGFGSSLTKQYFGGNSMLRNWRGCPRGGGGLLKEIGRGTSKGRNSVTVGICYKNLFLSLSFTFKLTTFPSFFSHRKGHKREEKDAKTNTKIGEA</sequence>
<gene>
    <name evidence="2" type="ORF">MENT_LOCUS15077</name>
</gene>
<organism evidence="2 3">
    <name type="scientific">Meloidogyne enterolobii</name>
    <name type="common">Root-knot nematode worm</name>
    <name type="synonym">Meloidogyne mayaguensis</name>
    <dbReference type="NCBI Taxonomy" id="390850"/>
    <lineage>
        <taxon>Eukaryota</taxon>
        <taxon>Metazoa</taxon>
        <taxon>Ecdysozoa</taxon>
        <taxon>Nematoda</taxon>
        <taxon>Chromadorea</taxon>
        <taxon>Rhabditida</taxon>
        <taxon>Tylenchina</taxon>
        <taxon>Tylenchomorpha</taxon>
        <taxon>Tylenchoidea</taxon>
        <taxon>Meloidogynidae</taxon>
        <taxon>Meloidogyninae</taxon>
        <taxon>Meloidogyne</taxon>
    </lineage>
</organism>
<evidence type="ECO:0000313" key="2">
    <source>
        <dbReference type="EMBL" id="CAD2161853.1"/>
    </source>
</evidence>
<proteinExistence type="predicted"/>
<dbReference type="AlphaFoldDB" id="A0A6V7UPE2"/>
<evidence type="ECO:0000256" key="1">
    <source>
        <dbReference type="SAM" id="MobiDB-lite"/>
    </source>
</evidence>
<feature type="compositionally biased region" description="Basic and acidic residues" evidence="1">
    <location>
        <begin position="94"/>
        <end position="109"/>
    </location>
</feature>
<evidence type="ECO:0000313" key="3">
    <source>
        <dbReference type="Proteomes" id="UP000580250"/>
    </source>
</evidence>
<dbReference type="EMBL" id="CAJEWN010000088">
    <property type="protein sequence ID" value="CAD2161853.1"/>
    <property type="molecule type" value="Genomic_DNA"/>
</dbReference>
<comment type="caution">
    <text evidence="2">The sequence shown here is derived from an EMBL/GenBank/DDBJ whole genome shotgun (WGS) entry which is preliminary data.</text>
</comment>
<accession>A0A6V7UPE2</accession>
<protein>
    <submittedName>
        <fullName evidence="2">Uncharacterized protein</fullName>
    </submittedName>
</protein>
<name>A0A6V7UPE2_MELEN</name>
<reference evidence="2 3" key="1">
    <citation type="submission" date="2020-08" db="EMBL/GenBank/DDBJ databases">
        <authorList>
            <person name="Koutsovoulos G."/>
            <person name="Danchin GJ E."/>
        </authorList>
    </citation>
    <scope>NUCLEOTIDE SEQUENCE [LARGE SCALE GENOMIC DNA]</scope>
</reference>
<dbReference type="Proteomes" id="UP000580250">
    <property type="component" value="Unassembled WGS sequence"/>
</dbReference>
<feature type="region of interest" description="Disordered" evidence="1">
    <location>
        <begin position="89"/>
        <end position="109"/>
    </location>
</feature>